<keyword evidence="3" id="KW-1185">Reference proteome</keyword>
<dbReference type="InterPro" id="IPR002734">
    <property type="entry name" value="RibDG_C"/>
</dbReference>
<name>A0ABV3ZLD8_9BACT</name>
<accession>A0ABV3ZLD8</accession>
<dbReference type="PANTHER" id="PTHR38011">
    <property type="entry name" value="DIHYDROFOLATE REDUCTASE FAMILY PROTEIN (AFU_ORTHOLOGUE AFUA_8G06820)"/>
    <property type="match status" value="1"/>
</dbReference>
<proteinExistence type="predicted"/>
<dbReference type="RefSeq" id="WP_369331317.1">
    <property type="nucleotide sequence ID" value="NZ_JAULBC010000007.1"/>
</dbReference>
<protein>
    <submittedName>
        <fullName evidence="2">Dihydrofolate reductase family protein</fullName>
    </submittedName>
</protein>
<dbReference type="InterPro" id="IPR050765">
    <property type="entry name" value="Riboflavin_Biosynth_HTPR"/>
</dbReference>
<dbReference type="PANTHER" id="PTHR38011:SF11">
    <property type="entry name" value="2,5-DIAMINO-6-RIBOSYLAMINO-4(3H)-PYRIMIDINONE 5'-PHOSPHATE REDUCTASE"/>
    <property type="match status" value="1"/>
</dbReference>
<dbReference type="SUPFAM" id="SSF53597">
    <property type="entry name" value="Dihydrofolate reductase-like"/>
    <property type="match status" value="1"/>
</dbReference>
<evidence type="ECO:0000259" key="1">
    <source>
        <dbReference type="Pfam" id="PF01872"/>
    </source>
</evidence>
<evidence type="ECO:0000313" key="3">
    <source>
        <dbReference type="Proteomes" id="UP001560573"/>
    </source>
</evidence>
<evidence type="ECO:0000313" key="2">
    <source>
        <dbReference type="EMBL" id="MEX6689911.1"/>
    </source>
</evidence>
<dbReference type="Gene3D" id="3.40.430.10">
    <property type="entry name" value="Dihydrofolate Reductase, subunit A"/>
    <property type="match status" value="1"/>
</dbReference>
<reference evidence="2 3" key="1">
    <citation type="submission" date="2023-07" db="EMBL/GenBank/DDBJ databases">
        <authorList>
            <person name="Lian W.-H."/>
        </authorList>
    </citation>
    <scope>NUCLEOTIDE SEQUENCE [LARGE SCALE GENOMIC DNA]</scope>
    <source>
        <strain evidence="2 3">SYSU DXS3180</strain>
    </source>
</reference>
<feature type="domain" description="Bacterial bifunctional deaminase-reductase C-terminal" evidence="1">
    <location>
        <begin position="21"/>
        <end position="195"/>
    </location>
</feature>
<dbReference type="EMBL" id="JAULBC010000007">
    <property type="protein sequence ID" value="MEX6689911.1"/>
    <property type="molecule type" value="Genomic_DNA"/>
</dbReference>
<comment type="caution">
    <text evidence="2">The sequence shown here is derived from an EMBL/GenBank/DDBJ whole genome shotgun (WGS) entry which is preliminary data.</text>
</comment>
<dbReference type="InterPro" id="IPR024072">
    <property type="entry name" value="DHFR-like_dom_sf"/>
</dbReference>
<dbReference type="Pfam" id="PF01872">
    <property type="entry name" value="RibD_C"/>
    <property type="match status" value="1"/>
</dbReference>
<dbReference type="Proteomes" id="UP001560573">
    <property type="component" value="Unassembled WGS sequence"/>
</dbReference>
<sequence>MGYDVHITRQEQAEKKENMKKVIAAINMTLDGFCDHTSGVPDEEVHQHYADLLRGADAILYGRITYQLMEFWQTVLQNPTGDKAMDDFAVAIDKTPKIIFSRTLKSVDWKSAKLASQDLEKEVLELKQSLNDGSKAVFVGSPSLIVALTKLNLIDEYQLCVHPVIAGSGLPLFKNISEKITLKLIKTKTFGGGAVILYYEPANETTTNR</sequence>
<organism evidence="2 3">
    <name type="scientific">Danxiaibacter flavus</name>
    <dbReference type="NCBI Taxonomy" id="3049108"/>
    <lineage>
        <taxon>Bacteria</taxon>
        <taxon>Pseudomonadati</taxon>
        <taxon>Bacteroidota</taxon>
        <taxon>Chitinophagia</taxon>
        <taxon>Chitinophagales</taxon>
        <taxon>Chitinophagaceae</taxon>
        <taxon>Danxiaibacter</taxon>
    </lineage>
</organism>
<gene>
    <name evidence="2" type="ORF">QTN47_20555</name>
</gene>